<keyword evidence="4" id="KW-1185">Reference proteome</keyword>
<dbReference type="Proteomes" id="UP001154255">
    <property type="component" value="Unassembled WGS sequence"/>
</dbReference>
<comment type="caution">
    <text evidence="2">The sequence shown here is derived from an EMBL/GenBank/DDBJ whole genome shotgun (WGS) entry which is preliminary data.</text>
</comment>
<dbReference type="EMBL" id="CAMXCS010000004">
    <property type="protein sequence ID" value="CAI3950840.1"/>
    <property type="molecule type" value="Genomic_DNA"/>
</dbReference>
<accession>A0A9W4XAB0</accession>
<evidence type="ECO:0000313" key="3">
    <source>
        <dbReference type="Proteomes" id="UP001154255"/>
    </source>
</evidence>
<reference evidence="2" key="1">
    <citation type="submission" date="2022-10" db="EMBL/GenBank/DDBJ databases">
        <authorList>
            <person name="Botero Cardona J."/>
        </authorList>
    </citation>
    <scope>NUCLEOTIDE SEQUENCE</scope>
    <source>
        <strain evidence="2">LMG 31819</strain>
        <strain evidence="1">R-53529</strain>
    </source>
</reference>
<sequence length="174" mass="20812">MCISLYLKSVFKKLDFYLSNKQITSLLYLQDQDHHRLADVVFLQTNNQQVIGMFIDGVNPFFTSYLPDQRDDFNLFATYEKLSIQSVPYIFCIEKVYSFHHRLYHEHLAIYVSNKQEKQSILILFLQDECYIKTDISYEQCKEIILQNIKHTSKDELCCYHRDIVSNDWIEITD</sequence>
<evidence type="ECO:0000313" key="4">
    <source>
        <dbReference type="Proteomes" id="UP001154259"/>
    </source>
</evidence>
<evidence type="ECO:0000313" key="1">
    <source>
        <dbReference type="EMBL" id="CAI3950840.1"/>
    </source>
</evidence>
<organism evidence="2 3">
    <name type="scientific">Commensalibacter communis</name>
    <dbReference type="NCBI Taxonomy" id="2972786"/>
    <lineage>
        <taxon>Bacteria</taxon>
        <taxon>Pseudomonadati</taxon>
        <taxon>Pseudomonadota</taxon>
        <taxon>Alphaproteobacteria</taxon>
        <taxon>Acetobacterales</taxon>
        <taxon>Acetobacteraceae</taxon>
    </lineage>
</organism>
<gene>
    <name evidence="1" type="ORF">R53529_LOCUS1692</name>
    <name evidence="2" type="ORF">R53530_LOCUS1894</name>
</gene>
<dbReference type="AlphaFoldDB" id="A0A9W4XAB0"/>
<evidence type="ECO:0000313" key="2">
    <source>
        <dbReference type="EMBL" id="CAI3952152.1"/>
    </source>
</evidence>
<protein>
    <submittedName>
        <fullName evidence="2">Uncharacterized protein</fullName>
    </submittedName>
</protein>
<name>A0A9W4XAB0_9PROT</name>
<dbReference type="Proteomes" id="UP001154259">
    <property type="component" value="Unassembled WGS sequence"/>
</dbReference>
<dbReference type="EMBL" id="CAMXCM010000006">
    <property type="protein sequence ID" value="CAI3952152.1"/>
    <property type="molecule type" value="Genomic_DNA"/>
</dbReference>
<proteinExistence type="predicted"/>